<dbReference type="Pfam" id="PF00231">
    <property type="entry name" value="ATP-synt"/>
    <property type="match status" value="1"/>
</dbReference>
<dbReference type="SUPFAM" id="SSF52943">
    <property type="entry name" value="ATP synthase (F1-ATPase), gamma subunit"/>
    <property type="match status" value="1"/>
</dbReference>
<comment type="caution">
    <text evidence="11">The sequence shown here is derived from an EMBL/GenBank/DDBJ whole genome shotgun (WGS) entry which is preliminary data.</text>
</comment>
<protein>
    <submittedName>
        <fullName evidence="11">Uncharacterized protein</fullName>
    </submittedName>
</protein>
<keyword evidence="8" id="KW-0139">CF(1)</keyword>
<reference evidence="12" key="1">
    <citation type="submission" date="2017-09" db="EMBL/GenBank/DDBJ databases">
        <title>Depth-based differentiation of microbial function through sediment-hosted aquifers and enrichment of novel symbionts in the deep terrestrial subsurface.</title>
        <authorList>
            <person name="Probst A.J."/>
            <person name="Ladd B."/>
            <person name="Jarett J.K."/>
            <person name="Geller-Mcgrath D.E."/>
            <person name="Sieber C.M.K."/>
            <person name="Emerson J.B."/>
            <person name="Anantharaman K."/>
            <person name="Thomas B.C."/>
            <person name="Malmstrom R."/>
            <person name="Stieglmeier M."/>
            <person name="Klingl A."/>
            <person name="Woyke T."/>
            <person name="Ryan C.M."/>
            <person name="Banfield J.F."/>
        </authorList>
    </citation>
    <scope>NUCLEOTIDE SEQUENCE [LARGE SCALE GENOMIC DNA]</scope>
</reference>
<evidence type="ECO:0000313" key="12">
    <source>
        <dbReference type="Proteomes" id="UP000229574"/>
    </source>
</evidence>
<comment type="similarity">
    <text evidence="3">Belongs to the ATPase gamma chain family.</text>
</comment>
<evidence type="ECO:0000256" key="5">
    <source>
        <dbReference type="ARBA" id="ARBA00022781"/>
    </source>
</evidence>
<organism evidence="11 12">
    <name type="scientific">Candidatus Collierbacteria bacterium CG09_land_8_20_14_0_10_46_12</name>
    <dbReference type="NCBI Taxonomy" id="1974533"/>
    <lineage>
        <taxon>Bacteria</taxon>
        <taxon>Candidatus Collieribacteriota</taxon>
    </lineage>
</organism>
<evidence type="ECO:0000256" key="8">
    <source>
        <dbReference type="ARBA" id="ARBA00023196"/>
    </source>
</evidence>
<dbReference type="GO" id="GO:0046933">
    <property type="term" value="F:proton-transporting ATP synthase activity, rotational mechanism"/>
    <property type="evidence" value="ECO:0007669"/>
    <property type="project" value="InterPro"/>
</dbReference>
<sequence length="225" mass="25788">MDFQAKRRSTVAGEKEPIDALVLLSSHTGMFGDLGPRVVARYIEEVTTHKGDAYVIGENGAKMVRTLLPDFKFKFMDLPNEELTPAAFSEVVTQLQSYRRVKIYYGDFVNIARQEPVERLLSGELTMDMLDKKDRLQREKLLKFLYEPTVSEVGKHLSTKVFAKVFDETIRQAQLGKFASRLMHLDNSLNNLEIRQEKLHKAKRKARKLLDNKKQGLRVAAGMMI</sequence>
<dbReference type="InterPro" id="IPR000131">
    <property type="entry name" value="ATP_synth_F1_gsu"/>
</dbReference>
<keyword evidence="10" id="KW-0175">Coiled coil</keyword>
<dbReference type="AlphaFoldDB" id="A0A2H0WYL2"/>
<dbReference type="InterPro" id="IPR035968">
    <property type="entry name" value="ATP_synth_F1_ATPase_gsu"/>
</dbReference>
<comment type="function">
    <text evidence="1">Produces ATP from ADP in the presence of a proton gradient across the membrane. The gamma chain is believed to be important in regulating ATPase activity and the flow of protons through the CF(0) complex.</text>
</comment>
<gene>
    <name evidence="11" type="ORF">COT54_02895</name>
</gene>
<evidence type="ECO:0000256" key="6">
    <source>
        <dbReference type="ARBA" id="ARBA00023065"/>
    </source>
</evidence>
<evidence type="ECO:0000256" key="10">
    <source>
        <dbReference type="SAM" id="Coils"/>
    </source>
</evidence>
<keyword evidence="4" id="KW-0813">Transport</keyword>
<evidence type="ECO:0000256" key="1">
    <source>
        <dbReference type="ARBA" id="ARBA00003456"/>
    </source>
</evidence>
<evidence type="ECO:0000256" key="3">
    <source>
        <dbReference type="ARBA" id="ARBA00007681"/>
    </source>
</evidence>
<feature type="coiled-coil region" evidence="10">
    <location>
        <begin position="185"/>
        <end position="212"/>
    </location>
</feature>
<dbReference type="GO" id="GO:0045259">
    <property type="term" value="C:proton-transporting ATP synthase complex"/>
    <property type="evidence" value="ECO:0007669"/>
    <property type="project" value="UniProtKB-KW"/>
</dbReference>
<keyword evidence="7" id="KW-0472">Membrane</keyword>
<keyword evidence="6" id="KW-0406">Ion transport</keyword>
<dbReference type="Proteomes" id="UP000229574">
    <property type="component" value="Unassembled WGS sequence"/>
</dbReference>
<evidence type="ECO:0000256" key="9">
    <source>
        <dbReference type="ARBA" id="ARBA00023310"/>
    </source>
</evidence>
<evidence type="ECO:0000256" key="2">
    <source>
        <dbReference type="ARBA" id="ARBA00004170"/>
    </source>
</evidence>
<evidence type="ECO:0000256" key="4">
    <source>
        <dbReference type="ARBA" id="ARBA00022448"/>
    </source>
</evidence>
<keyword evidence="9" id="KW-0066">ATP synthesis</keyword>
<evidence type="ECO:0000313" key="11">
    <source>
        <dbReference type="EMBL" id="PIS17760.1"/>
    </source>
</evidence>
<dbReference type="EMBL" id="PEYY01000115">
    <property type="protein sequence ID" value="PIS17760.1"/>
    <property type="molecule type" value="Genomic_DNA"/>
</dbReference>
<dbReference type="Gene3D" id="3.40.1380.10">
    <property type="match status" value="1"/>
</dbReference>
<name>A0A2H0WYL2_9BACT</name>
<proteinExistence type="inferred from homology"/>
<keyword evidence="5" id="KW-0375">Hydrogen ion transport</keyword>
<accession>A0A2H0WYL2</accession>
<comment type="subcellular location">
    <subcellularLocation>
        <location evidence="2">Membrane</location>
        <topology evidence="2">Peripheral membrane protein</topology>
    </subcellularLocation>
</comment>
<evidence type="ECO:0000256" key="7">
    <source>
        <dbReference type="ARBA" id="ARBA00023136"/>
    </source>
</evidence>